<proteinExistence type="predicted"/>
<reference evidence="2 3" key="1">
    <citation type="journal article" date="2024" name="ISME J.">
        <title>Tailless and filamentous prophages are predominant in marine Vibrio.</title>
        <authorList>
            <person name="Steensen K."/>
            <person name="Seneca J."/>
            <person name="Bartlau N."/>
            <person name="Yu X.A."/>
            <person name="Hussain F.A."/>
            <person name="Polz M.F."/>
        </authorList>
    </citation>
    <scope>NUCLEOTIDE SEQUENCE [LARGE SCALE GENOMIC DNA]</scope>
    <source>
        <strain evidence="2 3">10N.222.51.A1</strain>
    </source>
</reference>
<dbReference type="Proteomes" id="UP001570417">
    <property type="component" value="Unassembled WGS sequence"/>
</dbReference>
<sequence>MNTLLVCHFGEAKVQRQGAELVTKPLALNANVKLKTTELKPNQKTNLAKKTFAELSYHEYPTSRLTHRSQSTKETALENFEK</sequence>
<comment type="caution">
    <text evidence="2">The sequence shown here is derived from an EMBL/GenBank/DDBJ whole genome shotgun (WGS) entry which is preliminary data.</text>
</comment>
<keyword evidence="3" id="KW-1185">Reference proteome</keyword>
<evidence type="ECO:0000313" key="3">
    <source>
        <dbReference type="Proteomes" id="UP001570417"/>
    </source>
</evidence>
<name>A0ABV4NGI1_9VIBR</name>
<evidence type="ECO:0000256" key="1">
    <source>
        <dbReference type="SAM" id="MobiDB-lite"/>
    </source>
</evidence>
<dbReference type="EMBL" id="JBFRUW010000090">
    <property type="protein sequence ID" value="MFA0570557.1"/>
    <property type="molecule type" value="Genomic_DNA"/>
</dbReference>
<evidence type="ECO:0000313" key="2">
    <source>
        <dbReference type="EMBL" id="MFA0570557.1"/>
    </source>
</evidence>
<protein>
    <submittedName>
        <fullName evidence="2">Uncharacterized protein</fullName>
    </submittedName>
</protein>
<accession>A0ABV4NGI1</accession>
<dbReference type="RefSeq" id="WP_372268088.1">
    <property type="nucleotide sequence ID" value="NZ_JBFRUW010000090.1"/>
</dbReference>
<feature type="region of interest" description="Disordered" evidence="1">
    <location>
        <begin position="63"/>
        <end position="82"/>
    </location>
</feature>
<organism evidence="2 3">
    <name type="scientific">Vibrio gallaecicus</name>
    <dbReference type="NCBI Taxonomy" id="552386"/>
    <lineage>
        <taxon>Bacteria</taxon>
        <taxon>Pseudomonadati</taxon>
        <taxon>Pseudomonadota</taxon>
        <taxon>Gammaproteobacteria</taxon>
        <taxon>Vibrionales</taxon>
        <taxon>Vibrionaceae</taxon>
        <taxon>Vibrio</taxon>
    </lineage>
</organism>
<gene>
    <name evidence="2" type="ORF">AB4566_20040</name>
</gene>